<reference evidence="4 5" key="1">
    <citation type="submission" date="2017-07" db="EMBL/GenBank/DDBJ databases">
        <title>Draft whole genome sequences of clinical Proprionibacteriaceae strains.</title>
        <authorList>
            <person name="Bernier A.-M."/>
            <person name="Bernard K."/>
            <person name="Domingo M.-C."/>
        </authorList>
    </citation>
    <scope>NUCLEOTIDE SEQUENCE [LARGE SCALE GENOMIC DNA]</scope>
    <source>
        <strain evidence="4 5">NML 030167</strain>
    </source>
</reference>
<dbReference type="RefSeq" id="WP_094404278.1">
    <property type="nucleotide sequence ID" value="NZ_NMVO01000001.1"/>
</dbReference>
<feature type="chain" id="PRO_5013259509" description="DUF306 domain-containing protein" evidence="2">
    <location>
        <begin position="31"/>
        <end position="190"/>
    </location>
</feature>
<evidence type="ECO:0000256" key="1">
    <source>
        <dbReference type="SAM" id="MobiDB-lite"/>
    </source>
</evidence>
<feature type="domain" description="DUF306" evidence="3">
    <location>
        <begin position="61"/>
        <end position="159"/>
    </location>
</feature>
<proteinExistence type="predicted"/>
<gene>
    <name evidence="4" type="ORF">CGZ94_00445</name>
</gene>
<evidence type="ECO:0000313" key="5">
    <source>
        <dbReference type="Proteomes" id="UP000215896"/>
    </source>
</evidence>
<keyword evidence="5" id="KW-1185">Reference proteome</keyword>
<dbReference type="Proteomes" id="UP000215896">
    <property type="component" value="Unassembled WGS sequence"/>
</dbReference>
<feature type="compositionally biased region" description="Pro residues" evidence="1">
    <location>
        <begin position="42"/>
        <end position="57"/>
    </location>
</feature>
<dbReference type="InterPro" id="IPR038670">
    <property type="entry name" value="HslJ-like_sf"/>
</dbReference>
<evidence type="ECO:0000256" key="2">
    <source>
        <dbReference type="SAM" id="SignalP"/>
    </source>
</evidence>
<dbReference type="PANTHER" id="PTHR35535:SF1">
    <property type="entry name" value="HEAT SHOCK PROTEIN HSLJ"/>
    <property type="match status" value="1"/>
</dbReference>
<dbReference type="InterPro" id="IPR005184">
    <property type="entry name" value="DUF306_Meta_HslJ"/>
</dbReference>
<dbReference type="OrthoDB" id="507754at2"/>
<dbReference type="AlphaFoldDB" id="A0A255GVZ5"/>
<comment type="caution">
    <text evidence="4">The sequence shown here is derived from an EMBL/GenBank/DDBJ whole genome shotgun (WGS) entry which is preliminary data.</text>
</comment>
<feature type="signal peptide" evidence="2">
    <location>
        <begin position="1"/>
        <end position="30"/>
    </location>
</feature>
<evidence type="ECO:0000313" key="4">
    <source>
        <dbReference type="EMBL" id="OYO17414.1"/>
    </source>
</evidence>
<keyword evidence="2" id="KW-0732">Signal</keyword>
<feature type="compositionally biased region" description="Pro residues" evidence="1">
    <location>
        <begin position="169"/>
        <end position="190"/>
    </location>
</feature>
<dbReference type="EMBL" id="NMVO01000001">
    <property type="protein sequence ID" value="OYO17414.1"/>
    <property type="molecule type" value="Genomic_DNA"/>
</dbReference>
<dbReference type="PROSITE" id="PS51257">
    <property type="entry name" value="PROKAR_LIPOPROTEIN"/>
    <property type="match status" value="1"/>
</dbReference>
<evidence type="ECO:0000259" key="3">
    <source>
        <dbReference type="Pfam" id="PF03724"/>
    </source>
</evidence>
<dbReference type="Gene3D" id="2.40.128.270">
    <property type="match status" value="1"/>
</dbReference>
<sequence length="190" mass="19836">MRIHAFITPVLIAPVLASLLLTGCAGSVPAEPAGGGSNGPASTPPATPPSDPTPPVVDPTELQGRWQAVELSPAALVPGKEPRLTLQADRIGVLPGCNTMGGSYRIEGNTLITDGLTSTMMGCPEELMAQERAVAELLEGDPQWFLERGRFTLIDGERRLVLVRDTSTPQPPPAPSGPVEPPLTPAPGQR</sequence>
<feature type="region of interest" description="Disordered" evidence="1">
    <location>
        <begin position="163"/>
        <end position="190"/>
    </location>
</feature>
<protein>
    <recommendedName>
        <fullName evidence="3">DUF306 domain-containing protein</fullName>
    </recommendedName>
</protein>
<dbReference type="Pfam" id="PF03724">
    <property type="entry name" value="META"/>
    <property type="match status" value="1"/>
</dbReference>
<organism evidence="4 5">
    <name type="scientific">Enemella evansiae</name>
    <dbReference type="NCBI Taxonomy" id="2016499"/>
    <lineage>
        <taxon>Bacteria</taxon>
        <taxon>Bacillati</taxon>
        <taxon>Actinomycetota</taxon>
        <taxon>Actinomycetes</taxon>
        <taxon>Propionibacteriales</taxon>
        <taxon>Propionibacteriaceae</taxon>
        <taxon>Enemella</taxon>
    </lineage>
</organism>
<dbReference type="PANTHER" id="PTHR35535">
    <property type="entry name" value="HEAT SHOCK PROTEIN HSLJ"/>
    <property type="match status" value="1"/>
</dbReference>
<accession>A0A255GVZ5</accession>
<name>A0A255GVZ5_9ACTN</name>
<feature type="region of interest" description="Disordered" evidence="1">
    <location>
        <begin position="31"/>
        <end position="59"/>
    </location>
</feature>
<dbReference type="InterPro" id="IPR053147">
    <property type="entry name" value="Hsp_HslJ-like"/>
</dbReference>